<keyword evidence="2" id="KW-1133">Transmembrane helix</keyword>
<dbReference type="NCBIfam" id="NF037996">
    <property type="entry name" value="B-4DMT"/>
    <property type="match status" value="1"/>
</dbReference>
<sequence>MKPWLLRGLGLALVHVVVRVLLGAALVQWPLQGSVMRWLALVVVILAAVVWAGIDGIRDRRAHPDPDRGEDLTMRWLAAGAVTGLLGGFLTWLADVVLPVSVGVKSLLFELTSGAAFTVLLVFVPAMVAVVAGRFFANRGQKEDGRSRADRARTPEPAATAGNGPAADDSATQSASDGAQTQSAWRNDEAPTETFPAIDPNAPRPER</sequence>
<feature type="compositionally biased region" description="Basic and acidic residues" evidence="1">
    <location>
        <begin position="142"/>
        <end position="154"/>
    </location>
</feature>
<feature type="compositionally biased region" description="Low complexity" evidence="1">
    <location>
        <begin position="166"/>
        <end position="184"/>
    </location>
</feature>
<dbReference type="Proteomes" id="UP001331936">
    <property type="component" value="Unassembled WGS sequence"/>
</dbReference>
<dbReference type="EMBL" id="JAUZMZ010000222">
    <property type="protein sequence ID" value="MEE2035029.1"/>
    <property type="molecule type" value="Genomic_DNA"/>
</dbReference>
<comment type="caution">
    <text evidence="3">The sequence shown here is derived from an EMBL/GenBank/DDBJ whole genome shotgun (WGS) entry which is preliminary data.</text>
</comment>
<keyword evidence="4" id="KW-1185">Reference proteome</keyword>
<feature type="region of interest" description="Disordered" evidence="1">
    <location>
        <begin position="142"/>
        <end position="207"/>
    </location>
</feature>
<keyword evidence="2" id="KW-0812">Transmembrane</keyword>
<dbReference type="RefSeq" id="WP_330154374.1">
    <property type="nucleotide sequence ID" value="NZ_JAUZMZ010000222.1"/>
</dbReference>
<evidence type="ECO:0000313" key="4">
    <source>
        <dbReference type="Proteomes" id="UP001331936"/>
    </source>
</evidence>
<proteinExistence type="predicted"/>
<keyword evidence="2" id="KW-0472">Membrane</keyword>
<protein>
    <submittedName>
        <fullName evidence="3">B-4DMT family transporter</fullName>
    </submittedName>
</protein>
<feature type="transmembrane region" description="Helical" evidence="2">
    <location>
        <begin position="75"/>
        <end position="94"/>
    </location>
</feature>
<evidence type="ECO:0000256" key="2">
    <source>
        <dbReference type="SAM" id="Phobius"/>
    </source>
</evidence>
<feature type="transmembrane region" description="Helical" evidence="2">
    <location>
        <begin position="35"/>
        <end position="54"/>
    </location>
</feature>
<feature type="transmembrane region" description="Helical" evidence="2">
    <location>
        <begin position="9"/>
        <end position="29"/>
    </location>
</feature>
<accession>A0ABU7JYE4</accession>
<organism evidence="3 4">
    <name type="scientific">Rhodococcus chondri</name>
    <dbReference type="NCBI Taxonomy" id="3065941"/>
    <lineage>
        <taxon>Bacteria</taxon>
        <taxon>Bacillati</taxon>
        <taxon>Actinomycetota</taxon>
        <taxon>Actinomycetes</taxon>
        <taxon>Mycobacteriales</taxon>
        <taxon>Nocardiaceae</taxon>
        <taxon>Rhodococcus</taxon>
    </lineage>
</organism>
<name>A0ABU7JYE4_9NOCA</name>
<dbReference type="InterPro" id="IPR047958">
    <property type="entry name" value="B-4DMT-like"/>
</dbReference>
<reference evidence="3 4" key="1">
    <citation type="submission" date="2023-08" db="EMBL/GenBank/DDBJ databases">
        <authorList>
            <person name="Girao M."/>
            <person name="Carvalho M.F."/>
        </authorList>
    </citation>
    <scope>NUCLEOTIDE SEQUENCE [LARGE SCALE GENOMIC DNA]</scope>
    <source>
        <strain evidence="3 4">CC-R104</strain>
    </source>
</reference>
<feature type="transmembrane region" description="Helical" evidence="2">
    <location>
        <begin position="114"/>
        <end position="137"/>
    </location>
</feature>
<evidence type="ECO:0000256" key="1">
    <source>
        <dbReference type="SAM" id="MobiDB-lite"/>
    </source>
</evidence>
<evidence type="ECO:0000313" key="3">
    <source>
        <dbReference type="EMBL" id="MEE2035029.1"/>
    </source>
</evidence>
<gene>
    <name evidence="3" type="ORF">Q8814_23455</name>
</gene>